<evidence type="ECO:0000313" key="5">
    <source>
        <dbReference type="Proteomes" id="UP000233256"/>
    </source>
</evidence>
<keyword evidence="3" id="KW-0418">Kinase</keyword>
<sequence>MFQWHNTSSSKSGIQILLAPDKFKGTLTSREAAEAMSHGLSIPLPNSRTIIVPFADGGEGTLNILEEAGICRIIKENVRGPFDNPIETIWGISHDGITAWLELSAVAGPQASTSGRPARASGKQTTGTRELTTVASKLITASKYRTVSDCYRNPMTASTQGLGMLMEKALAYGVRELIIFAGGSITCDGGTGAMAALGARFLDSSGNVLPQGGGALVNLAEIDLSNLNPLLSRASVTIAADVFCPMHGPDGAAMVFAPQKGANPADTTILDAGLRKLTQLLNASGQQNAALHHGLSAQLNAAEQLNGAKSLDAMPMGLSGRGSALPFAEIGGAAGGAAGGLAAMCGGIILSGGEIMARTLGIPELIASSNLVITGEGRTDGQTVMGKGPWIIASIAKKMGIPVLILSGSLGPGWEECQRRGISVMAAANNGVRPGLPLPAECHAMLRQRTIEIGYALVNGGIRP</sequence>
<keyword evidence="2" id="KW-0808">Transferase</keyword>
<evidence type="ECO:0000256" key="3">
    <source>
        <dbReference type="ARBA" id="ARBA00022777"/>
    </source>
</evidence>
<evidence type="ECO:0008006" key="6">
    <source>
        <dbReference type="Google" id="ProtNLM"/>
    </source>
</evidence>
<dbReference type="InterPro" id="IPR036129">
    <property type="entry name" value="Glycerate_kinase_sf"/>
</dbReference>
<accession>A0A2N1PJQ4</accession>
<evidence type="ECO:0000256" key="2">
    <source>
        <dbReference type="ARBA" id="ARBA00022679"/>
    </source>
</evidence>
<dbReference type="GO" id="GO:0031388">
    <property type="term" value="P:organic acid phosphorylation"/>
    <property type="evidence" value="ECO:0007669"/>
    <property type="project" value="InterPro"/>
</dbReference>
<dbReference type="Gene3D" id="3.40.50.10350">
    <property type="entry name" value="Glycerate kinase, domain 1"/>
    <property type="match status" value="1"/>
</dbReference>
<dbReference type="SUPFAM" id="SSF110738">
    <property type="entry name" value="Glycerate kinase I"/>
    <property type="match status" value="2"/>
</dbReference>
<comment type="similarity">
    <text evidence="1">Belongs to the glycerate kinase type-1 family.</text>
</comment>
<evidence type="ECO:0000256" key="1">
    <source>
        <dbReference type="ARBA" id="ARBA00006284"/>
    </source>
</evidence>
<dbReference type="InterPro" id="IPR004381">
    <property type="entry name" value="Glycerate_kinase"/>
</dbReference>
<dbReference type="AlphaFoldDB" id="A0A2N1PJQ4"/>
<dbReference type="EMBL" id="PGXC01000041">
    <property type="protein sequence ID" value="PKK88571.1"/>
    <property type="molecule type" value="Genomic_DNA"/>
</dbReference>
<name>A0A2N1PJQ4_9BACT</name>
<dbReference type="Gene3D" id="3.90.1510.10">
    <property type="entry name" value="Glycerate kinase, domain 2"/>
    <property type="match status" value="1"/>
</dbReference>
<organism evidence="4 5">
    <name type="scientific">Candidatus Wallbacteria bacterium HGW-Wallbacteria-1</name>
    <dbReference type="NCBI Taxonomy" id="2013854"/>
    <lineage>
        <taxon>Bacteria</taxon>
        <taxon>Candidatus Walliibacteriota</taxon>
    </lineage>
</organism>
<evidence type="ECO:0000313" key="4">
    <source>
        <dbReference type="EMBL" id="PKK88571.1"/>
    </source>
</evidence>
<dbReference type="InterPro" id="IPR018193">
    <property type="entry name" value="Glyc_kinase_flavodox-like_fold"/>
</dbReference>
<protein>
    <recommendedName>
        <fullName evidence="6">Glycerate kinase</fullName>
    </recommendedName>
</protein>
<dbReference type="PANTHER" id="PTHR21599:SF0">
    <property type="entry name" value="GLYCERATE KINASE"/>
    <property type="match status" value="1"/>
</dbReference>
<dbReference type="Proteomes" id="UP000233256">
    <property type="component" value="Unassembled WGS sequence"/>
</dbReference>
<proteinExistence type="inferred from homology"/>
<dbReference type="InterPro" id="IPR018197">
    <property type="entry name" value="Glycerate_kinase_RE-like"/>
</dbReference>
<gene>
    <name evidence="4" type="ORF">CVV64_18145</name>
</gene>
<comment type="caution">
    <text evidence="4">The sequence shown here is derived from an EMBL/GenBank/DDBJ whole genome shotgun (WGS) entry which is preliminary data.</text>
</comment>
<dbReference type="Pfam" id="PF02595">
    <property type="entry name" value="Gly_kinase"/>
    <property type="match status" value="2"/>
</dbReference>
<dbReference type="PANTHER" id="PTHR21599">
    <property type="entry name" value="GLYCERATE KINASE"/>
    <property type="match status" value="1"/>
</dbReference>
<reference evidence="4 5" key="1">
    <citation type="journal article" date="2017" name="ISME J.">
        <title>Potential for microbial H2 and metal transformations associated with novel bacteria and archaea in deep terrestrial subsurface sediments.</title>
        <authorList>
            <person name="Hernsdorf A.W."/>
            <person name="Amano Y."/>
            <person name="Miyakawa K."/>
            <person name="Ise K."/>
            <person name="Suzuki Y."/>
            <person name="Anantharaman K."/>
            <person name="Probst A."/>
            <person name="Burstein D."/>
            <person name="Thomas B.C."/>
            <person name="Banfield J.F."/>
        </authorList>
    </citation>
    <scope>NUCLEOTIDE SEQUENCE [LARGE SCALE GENOMIC DNA]</scope>
    <source>
        <strain evidence="4">HGW-Wallbacteria-1</strain>
    </source>
</reference>
<dbReference type="GO" id="GO:0008887">
    <property type="term" value="F:glycerate kinase activity"/>
    <property type="evidence" value="ECO:0007669"/>
    <property type="project" value="InterPro"/>
</dbReference>